<gene>
    <name evidence="1" type="ORF">DPMN_105495</name>
</gene>
<proteinExistence type="predicted"/>
<reference evidence="1" key="2">
    <citation type="submission" date="2020-11" db="EMBL/GenBank/DDBJ databases">
        <authorList>
            <person name="McCartney M.A."/>
            <person name="Auch B."/>
            <person name="Kono T."/>
            <person name="Mallez S."/>
            <person name="Becker A."/>
            <person name="Gohl D.M."/>
            <person name="Silverstein K.A.T."/>
            <person name="Koren S."/>
            <person name="Bechman K.B."/>
            <person name="Herman A."/>
            <person name="Abrahante J.E."/>
            <person name="Garbe J."/>
        </authorList>
    </citation>
    <scope>NUCLEOTIDE SEQUENCE</scope>
    <source>
        <strain evidence="1">Duluth1</strain>
        <tissue evidence="1">Whole animal</tissue>
    </source>
</reference>
<reference evidence="1" key="1">
    <citation type="journal article" date="2019" name="bioRxiv">
        <title>The Genome of the Zebra Mussel, Dreissena polymorpha: A Resource for Invasive Species Research.</title>
        <authorList>
            <person name="McCartney M.A."/>
            <person name="Auch B."/>
            <person name="Kono T."/>
            <person name="Mallez S."/>
            <person name="Zhang Y."/>
            <person name="Obille A."/>
            <person name="Becker A."/>
            <person name="Abrahante J.E."/>
            <person name="Garbe J."/>
            <person name="Badalamenti J.P."/>
            <person name="Herman A."/>
            <person name="Mangelson H."/>
            <person name="Liachko I."/>
            <person name="Sullivan S."/>
            <person name="Sone E.D."/>
            <person name="Koren S."/>
            <person name="Silverstein K.A.T."/>
            <person name="Beckman K.B."/>
            <person name="Gohl D.M."/>
        </authorList>
    </citation>
    <scope>NUCLEOTIDE SEQUENCE</scope>
    <source>
        <strain evidence="1">Duluth1</strain>
        <tissue evidence="1">Whole animal</tissue>
    </source>
</reference>
<dbReference type="AlphaFoldDB" id="A0A9D4QIP9"/>
<dbReference type="Proteomes" id="UP000828390">
    <property type="component" value="Unassembled WGS sequence"/>
</dbReference>
<dbReference type="EMBL" id="JAIWYP010000004">
    <property type="protein sequence ID" value="KAH3832215.1"/>
    <property type="molecule type" value="Genomic_DNA"/>
</dbReference>
<keyword evidence="2" id="KW-1185">Reference proteome</keyword>
<sequence>MDLVPFLPPVFPEDKEWTLEYEDAEIPVLWGRVKEEVCSRIEKSGLLQQENEPKRPKLFEANDLKNVEIWLILVFPASAEMVVERVVSYG</sequence>
<comment type="caution">
    <text evidence="1">The sequence shown here is derived from an EMBL/GenBank/DDBJ whole genome shotgun (WGS) entry which is preliminary data.</text>
</comment>
<protein>
    <submittedName>
        <fullName evidence="1">Uncharacterized protein</fullName>
    </submittedName>
</protein>
<name>A0A9D4QIP9_DREPO</name>
<evidence type="ECO:0000313" key="2">
    <source>
        <dbReference type="Proteomes" id="UP000828390"/>
    </source>
</evidence>
<accession>A0A9D4QIP9</accession>
<organism evidence="1 2">
    <name type="scientific">Dreissena polymorpha</name>
    <name type="common">Zebra mussel</name>
    <name type="synonym">Mytilus polymorpha</name>
    <dbReference type="NCBI Taxonomy" id="45954"/>
    <lineage>
        <taxon>Eukaryota</taxon>
        <taxon>Metazoa</taxon>
        <taxon>Spiralia</taxon>
        <taxon>Lophotrochozoa</taxon>
        <taxon>Mollusca</taxon>
        <taxon>Bivalvia</taxon>
        <taxon>Autobranchia</taxon>
        <taxon>Heteroconchia</taxon>
        <taxon>Euheterodonta</taxon>
        <taxon>Imparidentia</taxon>
        <taxon>Neoheterodontei</taxon>
        <taxon>Myida</taxon>
        <taxon>Dreissenoidea</taxon>
        <taxon>Dreissenidae</taxon>
        <taxon>Dreissena</taxon>
    </lineage>
</organism>
<evidence type="ECO:0000313" key="1">
    <source>
        <dbReference type="EMBL" id="KAH3832215.1"/>
    </source>
</evidence>